<keyword evidence="2" id="KW-1185">Reference proteome</keyword>
<accession>A0A016SEK1</accession>
<dbReference type="OrthoDB" id="5808460at2759"/>
<evidence type="ECO:0000313" key="1">
    <source>
        <dbReference type="EMBL" id="EYB88827.1"/>
    </source>
</evidence>
<dbReference type="EMBL" id="JARK01001577">
    <property type="protein sequence ID" value="EYB88827.1"/>
    <property type="molecule type" value="Genomic_DNA"/>
</dbReference>
<dbReference type="AlphaFoldDB" id="A0A016SEK1"/>
<dbReference type="Proteomes" id="UP000024635">
    <property type="component" value="Unassembled WGS sequence"/>
</dbReference>
<sequence length="134" mass="15730">MNQVYGRVESNVSLHFDRVDREKSTNRQRPRINDPLQNCALKNDRSKAAPLRSQEQFSDVMFGIVVKTFDAVCNLIRRYYCFGHQHDVHDVQDHLLEQGIGVYRNTVIFADWECSFDRPEYWKPLTPLKAVTVE</sequence>
<comment type="caution">
    <text evidence="1">The sequence shown here is derived from an EMBL/GenBank/DDBJ whole genome shotgun (WGS) entry which is preliminary data.</text>
</comment>
<proteinExistence type="predicted"/>
<name>A0A016SEK1_9BILA</name>
<protein>
    <submittedName>
        <fullName evidence="1">Uncharacterized protein</fullName>
    </submittedName>
</protein>
<gene>
    <name evidence="1" type="primary">Acey_s0241.g3393</name>
    <name evidence="1" type="ORF">Y032_0241g3393</name>
</gene>
<evidence type="ECO:0000313" key="2">
    <source>
        <dbReference type="Proteomes" id="UP000024635"/>
    </source>
</evidence>
<reference evidence="2" key="1">
    <citation type="journal article" date="2015" name="Nat. Genet.">
        <title>The genome and transcriptome of the zoonotic hookworm Ancylostoma ceylanicum identify infection-specific gene families.</title>
        <authorList>
            <person name="Schwarz E.M."/>
            <person name="Hu Y."/>
            <person name="Antoshechkin I."/>
            <person name="Miller M.M."/>
            <person name="Sternberg P.W."/>
            <person name="Aroian R.V."/>
        </authorList>
    </citation>
    <scope>NUCLEOTIDE SEQUENCE</scope>
    <source>
        <strain evidence="2">HY135</strain>
    </source>
</reference>
<organism evidence="1 2">
    <name type="scientific">Ancylostoma ceylanicum</name>
    <dbReference type="NCBI Taxonomy" id="53326"/>
    <lineage>
        <taxon>Eukaryota</taxon>
        <taxon>Metazoa</taxon>
        <taxon>Ecdysozoa</taxon>
        <taxon>Nematoda</taxon>
        <taxon>Chromadorea</taxon>
        <taxon>Rhabditida</taxon>
        <taxon>Rhabditina</taxon>
        <taxon>Rhabditomorpha</taxon>
        <taxon>Strongyloidea</taxon>
        <taxon>Ancylostomatidae</taxon>
        <taxon>Ancylostomatinae</taxon>
        <taxon>Ancylostoma</taxon>
    </lineage>
</organism>